<evidence type="ECO:0000256" key="2">
    <source>
        <dbReference type="ARBA" id="ARBA00022840"/>
    </source>
</evidence>
<evidence type="ECO:0000259" key="3">
    <source>
        <dbReference type="PROSITE" id="PS50011"/>
    </source>
</evidence>
<dbReference type="PANTHER" id="PTHR44329:SF298">
    <property type="entry name" value="MIXED LINEAGE KINASE DOMAIN-LIKE PROTEIN"/>
    <property type="match status" value="1"/>
</dbReference>
<evidence type="ECO:0000313" key="4">
    <source>
        <dbReference type="EMBL" id="KAK0621979.1"/>
    </source>
</evidence>
<feature type="domain" description="Protein kinase" evidence="3">
    <location>
        <begin position="1"/>
        <end position="282"/>
    </location>
</feature>
<accession>A0AA40C225</accession>
<dbReference type="InterPro" id="IPR000719">
    <property type="entry name" value="Prot_kinase_dom"/>
</dbReference>
<dbReference type="Gene3D" id="1.10.510.10">
    <property type="entry name" value="Transferase(Phosphotransferase) domain 1"/>
    <property type="match status" value="1"/>
</dbReference>
<organism evidence="4 5">
    <name type="scientific">Bombardia bombarda</name>
    <dbReference type="NCBI Taxonomy" id="252184"/>
    <lineage>
        <taxon>Eukaryota</taxon>
        <taxon>Fungi</taxon>
        <taxon>Dikarya</taxon>
        <taxon>Ascomycota</taxon>
        <taxon>Pezizomycotina</taxon>
        <taxon>Sordariomycetes</taxon>
        <taxon>Sordariomycetidae</taxon>
        <taxon>Sordariales</taxon>
        <taxon>Lasiosphaeriaceae</taxon>
        <taxon>Bombardia</taxon>
    </lineage>
</organism>
<protein>
    <submittedName>
        <fullName evidence="4">Kinase-like domain-containing protein</fullName>
    </submittedName>
</protein>
<dbReference type="GO" id="GO:0004672">
    <property type="term" value="F:protein kinase activity"/>
    <property type="evidence" value="ECO:0007669"/>
    <property type="project" value="InterPro"/>
</dbReference>
<proteinExistence type="predicted"/>
<dbReference type="SUPFAM" id="SSF56112">
    <property type="entry name" value="Protein kinase-like (PK-like)"/>
    <property type="match status" value="1"/>
</dbReference>
<dbReference type="Proteomes" id="UP001174934">
    <property type="component" value="Unassembled WGS sequence"/>
</dbReference>
<dbReference type="InterPro" id="IPR011009">
    <property type="entry name" value="Kinase-like_dom_sf"/>
</dbReference>
<dbReference type="GO" id="GO:0005524">
    <property type="term" value="F:ATP binding"/>
    <property type="evidence" value="ECO:0007669"/>
    <property type="project" value="UniProtKB-KW"/>
</dbReference>
<sequence>MSGKPGSGNPVRGKLDIICQTPTNFIIAVPETNNLVFKCQSLYTNNAVVAKTTFTNPGAIEYEAAIYERLGDHPRITKCYGVGEIAPNIKALILERSSIGCLREYTVKHLNDPHPPMAARLRMVQDFAEGVAHLHACGVIWCDTSPRNTLLFTEDWRLKLCDFGTAQFKDVVKDQYEPGKGMYEITYSLPPRGREGDKELPPMAEELFALGSAIFEITEWKMPYFEEGELIADTKYFHDELPEPSQDNPARDIIRKCWQEEYEAVVDVIRDLEVVRSSWPILSIQ</sequence>
<dbReference type="SMART" id="SM00220">
    <property type="entry name" value="S_TKc"/>
    <property type="match status" value="1"/>
</dbReference>
<dbReference type="PROSITE" id="PS50011">
    <property type="entry name" value="PROTEIN_KINASE_DOM"/>
    <property type="match status" value="1"/>
</dbReference>
<gene>
    <name evidence="4" type="ORF">B0T17DRAFT_535571</name>
</gene>
<dbReference type="AlphaFoldDB" id="A0AA40C225"/>
<name>A0AA40C225_9PEZI</name>
<dbReference type="Pfam" id="PF00069">
    <property type="entry name" value="Pkinase"/>
    <property type="match status" value="1"/>
</dbReference>
<evidence type="ECO:0000256" key="1">
    <source>
        <dbReference type="ARBA" id="ARBA00022741"/>
    </source>
</evidence>
<keyword evidence="4" id="KW-0418">Kinase</keyword>
<dbReference type="InterPro" id="IPR051681">
    <property type="entry name" value="Ser/Thr_Kinases-Pseudokinases"/>
</dbReference>
<comment type="caution">
    <text evidence="4">The sequence shown here is derived from an EMBL/GenBank/DDBJ whole genome shotgun (WGS) entry which is preliminary data.</text>
</comment>
<dbReference type="EMBL" id="JAULSR010000004">
    <property type="protein sequence ID" value="KAK0621979.1"/>
    <property type="molecule type" value="Genomic_DNA"/>
</dbReference>
<dbReference type="GO" id="GO:0097527">
    <property type="term" value="P:necroptotic signaling pathway"/>
    <property type="evidence" value="ECO:0007669"/>
    <property type="project" value="TreeGrafter"/>
</dbReference>
<keyword evidence="2" id="KW-0067">ATP-binding</keyword>
<evidence type="ECO:0000313" key="5">
    <source>
        <dbReference type="Proteomes" id="UP001174934"/>
    </source>
</evidence>
<keyword evidence="5" id="KW-1185">Reference proteome</keyword>
<reference evidence="4" key="1">
    <citation type="submission" date="2023-06" db="EMBL/GenBank/DDBJ databases">
        <title>Genome-scale phylogeny and comparative genomics of the fungal order Sordariales.</title>
        <authorList>
            <consortium name="Lawrence Berkeley National Laboratory"/>
            <person name="Hensen N."/>
            <person name="Bonometti L."/>
            <person name="Westerberg I."/>
            <person name="Brannstrom I.O."/>
            <person name="Guillou S."/>
            <person name="Cros-Aarteil S."/>
            <person name="Calhoun S."/>
            <person name="Haridas S."/>
            <person name="Kuo A."/>
            <person name="Mondo S."/>
            <person name="Pangilinan J."/>
            <person name="Riley R."/>
            <person name="LaButti K."/>
            <person name="Andreopoulos B."/>
            <person name="Lipzen A."/>
            <person name="Chen C."/>
            <person name="Yanf M."/>
            <person name="Daum C."/>
            <person name="Ng V."/>
            <person name="Clum A."/>
            <person name="Steindorff A."/>
            <person name="Ohm R."/>
            <person name="Martin F."/>
            <person name="Silar P."/>
            <person name="Natvig D."/>
            <person name="Lalanne C."/>
            <person name="Gautier V."/>
            <person name="Ament-velasquez S.L."/>
            <person name="Kruys A."/>
            <person name="Hutchinson M.I."/>
            <person name="Powell A.J."/>
            <person name="Barry K."/>
            <person name="Miller A.N."/>
            <person name="Grigoriev I.V."/>
            <person name="Debuchy R."/>
            <person name="Gladieux P."/>
            <person name="Thoren M.H."/>
            <person name="Johannesson H."/>
        </authorList>
    </citation>
    <scope>NUCLEOTIDE SEQUENCE</scope>
    <source>
        <strain evidence="4">SMH3391-2</strain>
    </source>
</reference>
<keyword evidence="1" id="KW-0547">Nucleotide-binding</keyword>
<dbReference type="PANTHER" id="PTHR44329">
    <property type="entry name" value="SERINE/THREONINE-PROTEIN KINASE TNNI3K-RELATED"/>
    <property type="match status" value="1"/>
</dbReference>
<keyword evidence="4" id="KW-0808">Transferase</keyword>